<comment type="caution">
    <text evidence="1">The sequence shown here is derived from an EMBL/GenBank/DDBJ whole genome shotgun (WGS) entry which is preliminary data.</text>
</comment>
<name>A0ABV0V8L3_9TELE</name>
<feature type="non-terminal residue" evidence="1">
    <location>
        <position position="1"/>
    </location>
</feature>
<sequence length="100" mass="11555">FHPDHFKIYLKHSRGKGPCFIFIARLNGPFCPFHAMFKFATERHKLFPTSLPLFLTPEGVPMTASWFLNHLRLILVHAVFPQVSSQVTLFESGWPLEPPH</sequence>
<gene>
    <name evidence="1" type="ORF">ILYODFUR_034673</name>
</gene>
<reference evidence="1 2" key="1">
    <citation type="submission" date="2021-06" db="EMBL/GenBank/DDBJ databases">
        <authorList>
            <person name="Palmer J.M."/>
        </authorList>
    </citation>
    <scope>NUCLEOTIDE SEQUENCE [LARGE SCALE GENOMIC DNA]</scope>
    <source>
        <strain evidence="2">if_2019</strain>
        <tissue evidence="1">Muscle</tissue>
    </source>
</reference>
<dbReference type="EMBL" id="JAHRIQ010099008">
    <property type="protein sequence ID" value="MEQ2253666.1"/>
    <property type="molecule type" value="Genomic_DNA"/>
</dbReference>
<evidence type="ECO:0000313" key="1">
    <source>
        <dbReference type="EMBL" id="MEQ2253666.1"/>
    </source>
</evidence>
<proteinExistence type="predicted"/>
<keyword evidence="2" id="KW-1185">Reference proteome</keyword>
<organism evidence="1 2">
    <name type="scientific">Ilyodon furcidens</name>
    <name type="common">goldbreast splitfin</name>
    <dbReference type="NCBI Taxonomy" id="33524"/>
    <lineage>
        <taxon>Eukaryota</taxon>
        <taxon>Metazoa</taxon>
        <taxon>Chordata</taxon>
        <taxon>Craniata</taxon>
        <taxon>Vertebrata</taxon>
        <taxon>Euteleostomi</taxon>
        <taxon>Actinopterygii</taxon>
        <taxon>Neopterygii</taxon>
        <taxon>Teleostei</taxon>
        <taxon>Neoteleostei</taxon>
        <taxon>Acanthomorphata</taxon>
        <taxon>Ovalentaria</taxon>
        <taxon>Atherinomorphae</taxon>
        <taxon>Cyprinodontiformes</taxon>
        <taxon>Goodeidae</taxon>
        <taxon>Ilyodon</taxon>
    </lineage>
</organism>
<dbReference type="Proteomes" id="UP001482620">
    <property type="component" value="Unassembled WGS sequence"/>
</dbReference>
<accession>A0ABV0V8L3</accession>
<evidence type="ECO:0000313" key="2">
    <source>
        <dbReference type="Proteomes" id="UP001482620"/>
    </source>
</evidence>
<protein>
    <submittedName>
        <fullName evidence="1">Uncharacterized protein</fullName>
    </submittedName>
</protein>